<keyword evidence="5 8" id="KW-0560">Oxidoreductase</keyword>
<keyword evidence="3 8" id="KW-0349">Heme</keyword>
<dbReference type="Proteomes" id="UP001583177">
    <property type="component" value="Unassembled WGS sequence"/>
</dbReference>
<dbReference type="PANTHER" id="PTHR24305:SF157">
    <property type="entry name" value="N-ACETYLTRYPTOPHAN 6-HYDROXYLASE IVOC-RELATED"/>
    <property type="match status" value="1"/>
</dbReference>
<dbReference type="PROSITE" id="PS00086">
    <property type="entry name" value="CYTOCHROME_P450"/>
    <property type="match status" value="1"/>
</dbReference>
<comment type="cofactor">
    <cofactor evidence="1">
        <name>heme</name>
        <dbReference type="ChEBI" id="CHEBI:30413"/>
    </cofactor>
</comment>
<dbReference type="InterPro" id="IPR001128">
    <property type="entry name" value="Cyt_P450"/>
</dbReference>
<evidence type="ECO:0000256" key="1">
    <source>
        <dbReference type="ARBA" id="ARBA00001971"/>
    </source>
</evidence>
<organism evidence="9 10">
    <name type="scientific">Diaporthe australafricana</name>
    <dbReference type="NCBI Taxonomy" id="127596"/>
    <lineage>
        <taxon>Eukaryota</taxon>
        <taxon>Fungi</taxon>
        <taxon>Dikarya</taxon>
        <taxon>Ascomycota</taxon>
        <taxon>Pezizomycotina</taxon>
        <taxon>Sordariomycetes</taxon>
        <taxon>Sordariomycetidae</taxon>
        <taxon>Diaporthales</taxon>
        <taxon>Diaporthaceae</taxon>
        <taxon>Diaporthe</taxon>
    </lineage>
</organism>
<keyword evidence="6 8" id="KW-0408">Iron</keyword>
<evidence type="ECO:0008006" key="11">
    <source>
        <dbReference type="Google" id="ProtNLM"/>
    </source>
</evidence>
<evidence type="ECO:0000256" key="3">
    <source>
        <dbReference type="ARBA" id="ARBA00022617"/>
    </source>
</evidence>
<protein>
    <recommendedName>
        <fullName evidence="11">Cytochrome P450</fullName>
    </recommendedName>
</protein>
<evidence type="ECO:0000256" key="2">
    <source>
        <dbReference type="ARBA" id="ARBA00010617"/>
    </source>
</evidence>
<reference evidence="9 10" key="1">
    <citation type="journal article" date="2024" name="IMA Fungus">
        <title>IMA Genome - F19 : A genome assembly and annotation guide to empower mycologists, including annotated draft genome sequences of Ceratocystis pirilliformis, Diaporthe australafricana, Fusarium ophioides, Paecilomyces lecythidis, and Sporothrix stenoceras.</title>
        <authorList>
            <person name="Aylward J."/>
            <person name="Wilson A.M."/>
            <person name="Visagie C.M."/>
            <person name="Spraker J."/>
            <person name="Barnes I."/>
            <person name="Buitendag C."/>
            <person name="Ceriani C."/>
            <person name="Del Mar Angel L."/>
            <person name="du Plessis D."/>
            <person name="Fuchs T."/>
            <person name="Gasser K."/>
            <person name="Kramer D."/>
            <person name="Li W."/>
            <person name="Munsamy K."/>
            <person name="Piso A."/>
            <person name="Price J.L."/>
            <person name="Sonnekus B."/>
            <person name="Thomas C."/>
            <person name="van der Nest A."/>
            <person name="van Dijk A."/>
            <person name="van Heerden A."/>
            <person name="van Vuuren N."/>
            <person name="Yilmaz N."/>
            <person name="Duong T.A."/>
            <person name="van der Merwe N.A."/>
            <person name="Wingfield M.J."/>
            <person name="Wingfield B.D."/>
        </authorList>
    </citation>
    <scope>NUCLEOTIDE SEQUENCE [LARGE SCALE GENOMIC DNA]</scope>
    <source>
        <strain evidence="9 10">CMW 18300</strain>
    </source>
</reference>
<evidence type="ECO:0000313" key="9">
    <source>
        <dbReference type="EMBL" id="KAL1860709.1"/>
    </source>
</evidence>
<dbReference type="Gene3D" id="1.10.630.10">
    <property type="entry name" value="Cytochrome P450"/>
    <property type="match status" value="1"/>
</dbReference>
<dbReference type="InterPro" id="IPR050121">
    <property type="entry name" value="Cytochrome_P450_monoxygenase"/>
</dbReference>
<sequence length="94" mass="10790">MHTDPEIWGPDAKSFNPARWLGPDAKQLERHIYAFSKGARQCIGINVAYAEIFITLAHLFRHFKMELKSKQLCTEDRFTQQVLAPGVLVDFKSL</sequence>
<evidence type="ECO:0000256" key="6">
    <source>
        <dbReference type="ARBA" id="ARBA00023004"/>
    </source>
</evidence>
<dbReference type="Pfam" id="PF00067">
    <property type="entry name" value="p450"/>
    <property type="match status" value="1"/>
</dbReference>
<proteinExistence type="inferred from homology"/>
<dbReference type="SUPFAM" id="SSF48264">
    <property type="entry name" value="Cytochrome P450"/>
    <property type="match status" value="1"/>
</dbReference>
<name>A0ABR3WFV1_9PEZI</name>
<keyword evidence="10" id="KW-1185">Reference proteome</keyword>
<evidence type="ECO:0000256" key="8">
    <source>
        <dbReference type="RuleBase" id="RU000461"/>
    </source>
</evidence>
<evidence type="ECO:0000256" key="5">
    <source>
        <dbReference type="ARBA" id="ARBA00023002"/>
    </source>
</evidence>
<comment type="similarity">
    <text evidence="2 8">Belongs to the cytochrome P450 family.</text>
</comment>
<dbReference type="InterPro" id="IPR036396">
    <property type="entry name" value="Cyt_P450_sf"/>
</dbReference>
<keyword evidence="4 8" id="KW-0479">Metal-binding</keyword>
<dbReference type="InterPro" id="IPR017972">
    <property type="entry name" value="Cyt_P450_CS"/>
</dbReference>
<comment type="caution">
    <text evidence="9">The sequence shown here is derived from an EMBL/GenBank/DDBJ whole genome shotgun (WGS) entry which is preliminary data.</text>
</comment>
<keyword evidence="7 8" id="KW-0503">Monooxygenase</keyword>
<evidence type="ECO:0000313" key="10">
    <source>
        <dbReference type="Proteomes" id="UP001583177"/>
    </source>
</evidence>
<accession>A0ABR3WFV1</accession>
<evidence type="ECO:0000256" key="7">
    <source>
        <dbReference type="ARBA" id="ARBA00023033"/>
    </source>
</evidence>
<gene>
    <name evidence="9" type="ORF">Daus18300_009052</name>
</gene>
<evidence type="ECO:0000256" key="4">
    <source>
        <dbReference type="ARBA" id="ARBA00022723"/>
    </source>
</evidence>
<dbReference type="PANTHER" id="PTHR24305">
    <property type="entry name" value="CYTOCHROME P450"/>
    <property type="match status" value="1"/>
</dbReference>
<dbReference type="EMBL" id="JAWRVE010000089">
    <property type="protein sequence ID" value="KAL1860709.1"/>
    <property type="molecule type" value="Genomic_DNA"/>
</dbReference>